<keyword evidence="1" id="KW-0472">Membrane</keyword>
<evidence type="ECO:0000313" key="3">
    <source>
        <dbReference type="EMBL" id="MBB4120249.1"/>
    </source>
</evidence>
<dbReference type="AlphaFoldDB" id="A0A7W6P977"/>
<keyword evidence="1" id="KW-1133">Transmembrane helix</keyword>
<name>A0A7W6P977_9HYPH</name>
<dbReference type="Proteomes" id="UP000530571">
    <property type="component" value="Unassembled WGS sequence"/>
</dbReference>
<protein>
    <submittedName>
        <fullName evidence="3">Nickel transport protein</fullName>
    </submittedName>
</protein>
<dbReference type="RefSeq" id="WP_183481194.1">
    <property type="nucleotide sequence ID" value="NZ_JACIDZ010000001.1"/>
</dbReference>
<sequence length="186" mass="19385">MRYCLALLLAMFVSAHPALAHSLRVFATVEGREIVGYGFFVGGGRPQGAAWTAAMSGNAFAGGKTDQEGGFAFAAPDPVTGPVTVTIDTGEGHVASRALTTDRFGAVTLPVAQSSPAEKEASAVRPGEGAAITTDMVRTAVAQEVAPLLERIEQMDARMRLTDIVAGLSLIFGIAGIALWARGRRR</sequence>
<keyword evidence="1" id="KW-0812">Transmembrane</keyword>
<feature type="transmembrane region" description="Helical" evidence="1">
    <location>
        <begin position="164"/>
        <end position="181"/>
    </location>
</feature>
<comment type="caution">
    <text evidence="3">The sequence shown here is derived from an EMBL/GenBank/DDBJ whole genome shotgun (WGS) entry which is preliminary data.</text>
</comment>
<keyword evidence="2" id="KW-0732">Signal</keyword>
<evidence type="ECO:0000256" key="1">
    <source>
        <dbReference type="SAM" id="Phobius"/>
    </source>
</evidence>
<keyword evidence="4" id="KW-1185">Reference proteome</keyword>
<organism evidence="3 4">
    <name type="scientific">Martelella radicis</name>
    <dbReference type="NCBI Taxonomy" id="1397476"/>
    <lineage>
        <taxon>Bacteria</taxon>
        <taxon>Pseudomonadati</taxon>
        <taxon>Pseudomonadota</taxon>
        <taxon>Alphaproteobacteria</taxon>
        <taxon>Hyphomicrobiales</taxon>
        <taxon>Aurantimonadaceae</taxon>
        <taxon>Martelella</taxon>
    </lineage>
</organism>
<evidence type="ECO:0000256" key="2">
    <source>
        <dbReference type="SAM" id="SignalP"/>
    </source>
</evidence>
<feature type="chain" id="PRO_5030742434" evidence="2">
    <location>
        <begin position="21"/>
        <end position="186"/>
    </location>
</feature>
<feature type="signal peptide" evidence="2">
    <location>
        <begin position="1"/>
        <end position="20"/>
    </location>
</feature>
<evidence type="ECO:0000313" key="4">
    <source>
        <dbReference type="Proteomes" id="UP000530571"/>
    </source>
</evidence>
<dbReference type="EMBL" id="JACIDZ010000001">
    <property type="protein sequence ID" value="MBB4120249.1"/>
    <property type="molecule type" value="Genomic_DNA"/>
</dbReference>
<gene>
    <name evidence="3" type="ORF">GGR30_000144</name>
</gene>
<reference evidence="3 4" key="1">
    <citation type="submission" date="2020-08" db="EMBL/GenBank/DDBJ databases">
        <title>Genomic Encyclopedia of Type Strains, Phase IV (KMG-IV): sequencing the most valuable type-strain genomes for metagenomic binning, comparative biology and taxonomic classification.</title>
        <authorList>
            <person name="Goeker M."/>
        </authorList>
    </citation>
    <scope>NUCLEOTIDE SEQUENCE [LARGE SCALE GENOMIC DNA]</scope>
    <source>
        <strain evidence="3 4">DSM 28101</strain>
    </source>
</reference>
<proteinExistence type="predicted"/>
<accession>A0A7W6P977</accession>